<feature type="domain" description="HTH CENPB-type" evidence="3">
    <location>
        <begin position="22"/>
        <end position="104"/>
    </location>
</feature>
<reference evidence="4" key="1">
    <citation type="submission" date="2021-01" db="EMBL/GenBank/DDBJ databases">
        <authorList>
            <person name="Li R."/>
            <person name="Bekaert M."/>
        </authorList>
    </citation>
    <scope>NUCLEOTIDE SEQUENCE</scope>
    <source>
        <strain evidence="4">Farmed</strain>
    </source>
</reference>
<evidence type="ECO:0000256" key="1">
    <source>
        <dbReference type="ARBA" id="ARBA00023125"/>
    </source>
</evidence>
<dbReference type="SUPFAM" id="SSF46689">
    <property type="entry name" value="Homeodomain-like"/>
    <property type="match status" value="1"/>
</dbReference>
<sequence>MLKNSAEIEAKATTTPRHSEANITRMRSNVMEIMERKLCLWIEDLYQQNTPVSLSLIRTKALSLYDDIQKEIGEDSSKKKSKEFSASKGWFHRFQKRYGFKNVKMQQGPVSVGLSHPNPDKYSDNLKKFIDDEEAYVPKQIFNEPAGLYGKRISSRTYVSKKKNDKSSFKFSLKDKLSDDKFLEAVNDDVDRLLDSHSLPLTNEHLAALNQATIAEEEEGTVDDVATSKKGFTVDNLRTVFSKIAEVVEFFKEHDHQSDRADKFECGLNELLSCYRTLLSEKLRDREHVTLSDVFIQQKFANEHQPLSGSSDDRPKPK</sequence>
<gene>
    <name evidence="4" type="ORF">SPHA_14095</name>
</gene>
<dbReference type="GO" id="GO:0005634">
    <property type="term" value="C:nucleus"/>
    <property type="evidence" value="ECO:0007669"/>
    <property type="project" value="TreeGrafter"/>
</dbReference>
<dbReference type="SMART" id="SM00674">
    <property type="entry name" value="CENPB"/>
    <property type="match status" value="1"/>
</dbReference>
<dbReference type="AlphaFoldDB" id="A0A812BDF5"/>
<dbReference type="Pfam" id="PF03221">
    <property type="entry name" value="HTH_Tnp_Tc5"/>
    <property type="match status" value="1"/>
</dbReference>
<accession>A0A812BDF5</accession>
<name>A0A812BDF5_ACAPH</name>
<comment type="caution">
    <text evidence="4">The sequence shown here is derived from an EMBL/GenBank/DDBJ whole genome shotgun (WGS) entry which is preliminary data.</text>
</comment>
<feature type="region of interest" description="Disordered" evidence="2">
    <location>
        <begin position="1"/>
        <end position="20"/>
    </location>
</feature>
<protein>
    <recommendedName>
        <fullName evidence="3">HTH CENPB-type domain-containing protein</fullName>
    </recommendedName>
</protein>
<dbReference type="Proteomes" id="UP000597762">
    <property type="component" value="Unassembled WGS sequence"/>
</dbReference>
<evidence type="ECO:0000313" key="5">
    <source>
        <dbReference type="Proteomes" id="UP000597762"/>
    </source>
</evidence>
<feature type="compositionally biased region" description="Basic and acidic residues" evidence="2">
    <location>
        <begin position="1"/>
        <end position="10"/>
    </location>
</feature>
<dbReference type="InterPro" id="IPR009057">
    <property type="entry name" value="Homeodomain-like_sf"/>
</dbReference>
<keyword evidence="5" id="KW-1185">Reference proteome</keyword>
<dbReference type="InterPro" id="IPR006600">
    <property type="entry name" value="HTH_CenpB_DNA-bd_dom"/>
</dbReference>
<dbReference type="Gene3D" id="1.10.10.60">
    <property type="entry name" value="Homeodomain-like"/>
    <property type="match status" value="1"/>
</dbReference>
<organism evidence="4 5">
    <name type="scientific">Acanthosepion pharaonis</name>
    <name type="common">Pharaoh cuttlefish</name>
    <name type="synonym">Sepia pharaonis</name>
    <dbReference type="NCBI Taxonomy" id="158019"/>
    <lineage>
        <taxon>Eukaryota</taxon>
        <taxon>Metazoa</taxon>
        <taxon>Spiralia</taxon>
        <taxon>Lophotrochozoa</taxon>
        <taxon>Mollusca</taxon>
        <taxon>Cephalopoda</taxon>
        <taxon>Coleoidea</taxon>
        <taxon>Decapodiformes</taxon>
        <taxon>Sepiida</taxon>
        <taxon>Sepiina</taxon>
        <taxon>Sepiidae</taxon>
        <taxon>Acanthosepion</taxon>
    </lineage>
</organism>
<dbReference type="OrthoDB" id="125347at2759"/>
<evidence type="ECO:0000313" key="4">
    <source>
        <dbReference type="EMBL" id="CAE1176315.1"/>
    </source>
</evidence>
<dbReference type="PANTHER" id="PTHR19303:SF26">
    <property type="entry name" value="TIGGER TRANSPOSABLE ELEMENT-DERIVED PROTEIN 1"/>
    <property type="match status" value="1"/>
</dbReference>
<evidence type="ECO:0000256" key="2">
    <source>
        <dbReference type="SAM" id="MobiDB-lite"/>
    </source>
</evidence>
<dbReference type="GO" id="GO:0003677">
    <property type="term" value="F:DNA binding"/>
    <property type="evidence" value="ECO:0007669"/>
    <property type="project" value="UniProtKB-KW"/>
</dbReference>
<evidence type="ECO:0000259" key="3">
    <source>
        <dbReference type="PROSITE" id="PS51253"/>
    </source>
</evidence>
<keyword evidence="1" id="KW-0238">DNA-binding</keyword>
<dbReference type="PROSITE" id="PS51253">
    <property type="entry name" value="HTH_CENPB"/>
    <property type="match status" value="1"/>
</dbReference>
<proteinExistence type="predicted"/>
<dbReference type="InterPro" id="IPR050863">
    <property type="entry name" value="CenT-Element_Derived"/>
</dbReference>
<dbReference type="EMBL" id="CAHIKZ030000479">
    <property type="protein sequence ID" value="CAE1176315.1"/>
    <property type="molecule type" value="Genomic_DNA"/>
</dbReference>
<dbReference type="PANTHER" id="PTHR19303">
    <property type="entry name" value="TRANSPOSON"/>
    <property type="match status" value="1"/>
</dbReference>